<evidence type="ECO:0000313" key="13">
    <source>
        <dbReference type="Proteomes" id="UP000821853"/>
    </source>
</evidence>
<evidence type="ECO:0000256" key="1">
    <source>
        <dbReference type="ARBA" id="ARBA00004567"/>
    </source>
</evidence>
<evidence type="ECO:0000259" key="11">
    <source>
        <dbReference type="SMART" id="SM00160"/>
    </source>
</evidence>
<dbReference type="CDD" id="cd13170">
    <property type="entry name" value="RanBD_NUP50"/>
    <property type="match status" value="1"/>
</dbReference>
<dbReference type="GO" id="GO:0006606">
    <property type="term" value="P:protein import into nucleus"/>
    <property type="evidence" value="ECO:0007669"/>
    <property type="project" value="TreeGrafter"/>
</dbReference>
<dbReference type="PANTHER" id="PTHR23138:SF141">
    <property type="entry name" value="NUCLEAR PORE COMPLEX PROTEIN NUP50"/>
    <property type="match status" value="1"/>
</dbReference>
<feature type="region of interest" description="Disordered" evidence="10">
    <location>
        <begin position="1"/>
        <end position="95"/>
    </location>
</feature>
<evidence type="ECO:0000256" key="4">
    <source>
        <dbReference type="ARBA" id="ARBA00022816"/>
    </source>
</evidence>
<dbReference type="InterPro" id="IPR045255">
    <property type="entry name" value="RanBP1-like"/>
</dbReference>
<keyword evidence="7" id="KW-0811">Translocation</keyword>
<dbReference type="VEuPathDB" id="VectorBase:HLOH_057231"/>
<evidence type="ECO:0000256" key="5">
    <source>
        <dbReference type="ARBA" id="ARBA00022927"/>
    </source>
</evidence>
<dbReference type="GO" id="GO:0005643">
    <property type="term" value="C:nuclear pore"/>
    <property type="evidence" value="ECO:0007669"/>
    <property type="project" value="UniProtKB-SubCell"/>
</dbReference>
<dbReference type="OrthoDB" id="10062131at2759"/>
<dbReference type="InterPro" id="IPR015007">
    <property type="entry name" value="NUP2/50/61"/>
</dbReference>
<keyword evidence="8" id="KW-0906">Nuclear pore complex</keyword>
<keyword evidence="6" id="KW-0007">Acetylation</keyword>
<dbReference type="GO" id="GO:0051028">
    <property type="term" value="P:mRNA transport"/>
    <property type="evidence" value="ECO:0007669"/>
    <property type="project" value="UniProtKB-KW"/>
</dbReference>
<feature type="compositionally biased region" description="Pro residues" evidence="10">
    <location>
        <begin position="73"/>
        <end position="82"/>
    </location>
</feature>
<dbReference type="InterPro" id="IPR000156">
    <property type="entry name" value="Ran_bind_dom"/>
</dbReference>
<dbReference type="Proteomes" id="UP000821853">
    <property type="component" value="Chromosome 4"/>
</dbReference>
<evidence type="ECO:0000256" key="3">
    <source>
        <dbReference type="ARBA" id="ARBA00022737"/>
    </source>
</evidence>
<feature type="compositionally biased region" description="Polar residues" evidence="10">
    <location>
        <begin position="232"/>
        <end position="242"/>
    </location>
</feature>
<comment type="subcellular location">
    <subcellularLocation>
        <location evidence="1">Nucleus</location>
        <location evidence="1">Nuclear pore complex</location>
    </subcellularLocation>
</comment>
<evidence type="ECO:0000256" key="10">
    <source>
        <dbReference type="SAM" id="MobiDB-lite"/>
    </source>
</evidence>
<evidence type="ECO:0000256" key="6">
    <source>
        <dbReference type="ARBA" id="ARBA00022990"/>
    </source>
</evidence>
<feature type="region of interest" description="Disordered" evidence="10">
    <location>
        <begin position="217"/>
        <end position="242"/>
    </location>
</feature>
<keyword evidence="13" id="KW-1185">Reference proteome</keyword>
<feature type="region of interest" description="Disordered" evidence="10">
    <location>
        <begin position="260"/>
        <end position="284"/>
    </location>
</feature>
<dbReference type="SMART" id="SM00160">
    <property type="entry name" value="RanBD"/>
    <property type="match status" value="1"/>
</dbReference>
<feature type="compositionally biased region" description="Polar residues" evidence="10">
    <location>
        <begin position="85"/>
        <end position="95"/>
    </location>
</feature>
<keyword evidence="9" id="KW-0539">Nucleus</keyword>
<feature type="compositionally biased region" description="Basic and acidic residues" evidence="10">
    <location>
        <begin position="1"/>
        <end position="15"/>
    </location>
</feature>
<dbReference type="AlphaFoldDB" id="A0A9J6GEQ3"/>
<dbReference type="SUPFAM" id="SSF50729">
    <property type="entry name" value="PH domain-like"/>
    <property type="match status" value="1"/>
</dbReference>
<dbReference type="InterPro" id="IPR011993">
    <property type="entry name" value="PH-like_dom_sf"/>
</dbReference>
<name>A0A9J6GEQ3_HAELO</name>
<dbReference type="Pfam" id="PF00638">
    <property type="entry name" value="Ran_BP1"/>
    <property type="match status" value="1"/>
</dbReference>
<evidence type="ECO:0000256" key="8">
    <source>
        <dbReference type="ARBA" id="ARBA00023132"/>
    </source>
</evidence>
<keyword evidence="4" id="KW-0509">mRNA transport</keyword>
<evidence type="ECO:0000256" key="2">
    <source>
        <dbReference type="ARBA" id="ARBA00022448"/>
    </source>
</evidence>
<evidence type="ECO:0000256" key="9">
    <source>
        <dbReference type="ARBA" id="ARBA00023242"/>
    </source>
</evidence>
<evidence type="ECO:0000256" key="7">
    <source>
        <dbReference type="ARBA" id="ARBA00023010"/>
    </source>
</evidence>
<keyword evidence="3" id="KW-0677">Repeat</keyword>
<feature type="compositionally biased region" description="Basic and acidic residues" evidence="10">
    <location>
        <begin position="24"/>
        <end position="38"/>
    </location>
</feature>
<dbReference type="EMBL" id="JABSTR010000006">
    <property type="protein sequence ID" value="KAH9373909.1"/>
    <property type="molecule type" value="Genomic_DNA"/>
</dbReference>
<sequence>MSKRQADKELNHDNWQDDDEEPEDRGQFKQADKDEIKRRVIKTAKRSLSNSPAASPFANFGFGTASSTKLPGTTPPPPPPLPNGSALTALQGTKSQQSDSAYLGKIKSLNECLLSWVKKHVDSSPYCDLRPVFRDYERHITEIKATAPSSKPAVTSMPTTAPTFNFTPSVPSTNFNFTPASTAPKATETPTSSFASASSAFKPDAFKFSVAEPRNSAFTPQRSEGSPFGGAQNAQGSTFGSASLSSAPKPAFSFGLSAVAPAPTSKKDSNDSDDENYVPPKETIEPVKEEGAVYEIRCKLFQKKDDNYVDKGIGMLYIKPHQDKYQLLVRADTRLGNILLNIMLASTLPVSRLGKNNVALVCIPNPAPNGAKDEGVGPTTMLLRCKTGEDADKLKDALERYKSPKDSSSSSS</sequence>
<dbReference type="Pfam" id="PF08911">
    <property type="entry name" value="NUP50"/>
    <property type="match status" value="1"/>
</dbReference>
<feature type="domain" description="RanBD1" evidence="11">
    <location>
        <begin position="281"/>
        <end position="401"/>
    </location>
</feature>
<comment type="caution">
    <text evidence="12">The sequence shown here is derived from an EMBL/GenBank/DDBJ whole genome shotgun (WGS) entry which is preliminary data.</text>
</comment>
<proteinExistence type="predicted"/>
<dbReference type="OMA" id="GIPCQRM"/>
<reference evidence="12 13" key="1">
    <citation type="journal article" date="2020" name="Cell">
        <title>Large-Scale Comparative Analyses of Tick Genomes Elucidate Their Genetic Diversity and Vector Capacities.</title>
        <authorList>
            <consortium name="Tick Genome and Microbiome Consortium (TIGMIC)"/>
            <person name="Jia N."/>
            <person name="Wang J."/>
            <person name="Shi W."/>
            <person name="Du L."/>
            <person name="Sun Y."/>
            <person name="Zhan W."/>
            <person name="Jiang J.F."/>
            <person name="Wang Q."/>
            <person name="Zhang B."/>
            <person name="Ji P."/>
            <person name="Bell-Sakyi L."/>
            <person name="Cui X.M."/>
            <person name="Yuan T.T."/>
            <person name="Jiang B.G."/>
            <person name="Yang W.F."/>
            <person name="Lam T.T."/>
            <person name="Chang Q.C."/>
            <person name="Ding S.J."/>
            <person name="Wang X.J."/>
            <person name="Zhu J.G."/>
            <person name="Ruan X.D."/>
            <person name="Zhao L."/>
            <person name="Wei J.T."/>
            <person name="Ye R.Z."/>
            <person name="Que T.C."/>
            <person name="Du C.H."/>
            <person name="Zhou Y.H."/>
            <person name="Cheng J.X."/>
            <person name="Dai P.F."/>
            <person name="Guo W.B."/>
            <person name="Han X.H."/>
            <person name="Huang E.J."/>
            <person name="Li L.F."/>
            <person name="Wei W."/>
            <person name="Gao Y.C."/>
            <person name="Liu J.Z."/>
            <person name="Shao H.Z."/>
            <person name="Wang X."/>
            <person name="Wang C.C."/>
            <person name="Yang T.C."/>
            <person name="Huo Q.B."/>
            <person name="Li W."/>
            <person name="Chen H.Y."/>
            <person name="Chen S.E."/>
            <person name="Zhou L.G."/>
            <person name="Ni X.B."/>
            <person name="Tian J.H."/>
            <person name="Sheng Y."/>
            <person name="Liu T."/>
            <person name="Pan Y.S."/>
            <person name="Xia L.Y."/>
            <person name="Li J."/>
            <person name="Zhao F."/>
            <person name="Cao W.C."/>
        </authorList>
    </citation>
    <scope>NUCLEOTIDE SEQUENCE [LARGE SCALE GENOMIC DNA]</scope>
    <source>
        <strain evidence="12">HaeL-2018</strain>
    </source>
</reference>
<protein>
    <recommendedName>
        <fullName evidence="11">RanBD1 domain-containing protein</fullName>
    </recommendedName>
</protein>
<keyword evidence="2" id="KW-0813">Transport</keyword>
<accession>A0A9J6GEQ3</accession>
<dbReference type="Gene3D" id="2.30.29.30">
    <property type="entry name" value="Pleckstrin-homology domain (PH domain)/Phosphotyrosine-binding domain (PTB)"/>
    <property type="match status" value="1"/>
</dbReference>
<keyword evidence="5" id="KW-0653">Protein transport</keyword>
<dbReference type="PANTHER" id="PTHR23138">
    <property type="entry name" value="RAN BINDING PROTEIN"/>
    <property type="match status" value="1"/>
</dbReference>
<evidence type="ECO:0000313" key="12">
    <source>
        <dbReference type="EMBL" id="KAH9373909.1"/>
    </source>
</evidence>
<organism evidence="12 13">
    <name type="scientific">Haemaphysalis longicornis</name>
    <name type="common">Bush tick</name>
    <dbReference type="NCBI Taxonomy" id="44386"/>
    <lineage>
        <taxon>Eukaryota</taxon>
        <taxon>Metazoa</taxon>
        <taxon>Ecdysozoa</taxon>
        <taxon>Arthropoda</taxon>
        <taxon>Chelicerata</taxon>
        <taxon>Arachnida</taxon>
        <taxon>Acari</taxon>
        <taxon>Parasitiformes</taxon>
        <taxon>Ixodida</taxon>
        <taxon>Ixodoidea</taxon>
        <taxon>Ixodidae</taxon>
        <taxon>Haemaphysalinae</taxon>
        <taxon>Haemaphysalis</taxon>
    </lineage>
</organism>
<gene>
    <name evidence="12" type="ORF">HPB48_007310</name>
</gene>